<comment type="caution">
    <text evidence="1">The sequence shown here is derived from an EMBL/GenBank/DDBJ whole genome shotgun (WGS) entry which is preliminary data.</text>
</comment>
<name>A0A1F6V9U4_9BACT</name>
<dbReference type="EMBL" id="MFTJ01000013">
    <property type="protein sequence ID" value="OGI66355.1"/>
    <property type="molecule type" value="Genomic_DNA"/>
</dbReference>
<gene>
    <name evidence="1" type="ORF">A2642_01415</name>
</gene>
<accession>A0A1F6V9U4</accession>
<evidence type="ECO:0000313" key="1">
    <source>
        <dbReference type="EMBL" id="OGI66355.1"/>
    </source>
</evidence>
<reference evidence="1 2" key="1">
    <citation type="journal article" date="2016" name="Nat. Commun.">
        <title>Thousands of microbial genomes shed light on interconnected biogeochemical processes in an aquifer system.</title>
        <authorList>
            <person name="Anantharaman K."/>
            <person name="Brown C.T."/>
            <person name="Hug L.A."/>
            <person name="Sharon I."/>
            <person name="Castelle C.J."/>
            <person name="Probst A.J."/>
            <person name="Thomas B.C."/>
            <person name="Singh A."/>
            <person name="Wilkins M.J."/>
            <person name="Karaoz U."/>
            <person name="Brodie E.L."/>
            <person name="Williams K.H."/>
            <person name="Hubbard S.S."/>
            <person name="Banfield J.F."/>
        </authorList>
    </citation>
    <scope>NUCLEOTIDE SEQUENCE [LARGE SCALE GENOMIC DNA]</scope>
</reference>
<evidence type="ECO:0000313" key="2">
    <source>
        <dbReference type="Proteomes" id="UP000178700"/>
    </source>
</evidence>
<dbReference type="AlphaFoldDB" id="A0A1F6V9U4"/>
<proteinExistence type="predicted"/>
<protein>
    <submittedName>
        <fullName evidence="1">Uncharacterized protein</fullName>
    </submittedName>
</protein>
<dbReference type="Proteomes" id="UP000178700">
    <property type="component" value="Unassembled WGS sequence"/>
</dbReference>
<sequence length="86" mass="9756">MIDFTLGKCKTRAAYSAKLRKQGVLDLKKIARKFTVVLETPIVLVISISGIEVIVHQYGELVFKKCEDMELMERIASEVYEMGFGK</sequence>
<organism evidence="1 2">
    <name type="scientific">Candidatus Nomurabacteria bacterium RIFCSPHIGHO2_01_FULL_39_10</name>
    <dbReference type="NCBI Taxonomy" id="1801733"/>
    <lineage>
        <taxon>Bacteria</taxon>
        <taxon>Candidatus Nomuraibacteriota</taxon>
    </lineage>
</organism>